<protein>
    <recommendedName>
        <fullName evidence="2">M23ase beta-sheet core domain-containing protein</fullName>
    </recommendedName>
</protein>
<accession>A0A855WWC9</accession>
<feature type="transmembrane region" description="Helical" evidence="1">
    <location>
        <begin position="20"/>
        <end position="44"/>
    </location>
</feature>
<dbReference type="AlphaFoldDB" id="A0A855WWC9"/>
<dbReference type="PANTHER" id="PTHR21666">
    <property type="entry name" value="PEPTIDASE-RELATED"/>
    <property type="match status" value="1"/>
</dbReference>
<dbReference type="PANTHER" id="PTHR21666:SF270">
    <property type="entry name" value="MUREIN HYDROLASE ACTIVATOR ENVC"/>
    <property type="match status" value="1"/>
</dbReference>
<gene>
    <name evidence="3" type="ORF">C3F09_10615</name>
</gene>
<keyword evidence="1" id="KW-0472">Membrane</keyword>
<dbReference type="Pfam" id="PF01551">
    <property type="entry name" value="Peptidase_M23"/>
    <property type="match status" value="1"/>
</dbReference>
<dbReference type="CDD" id="cd12797">
    <property type="entry name" value="M23_peptidase"/>
    <property type="match status" value="1"/>
</dbReference>
<evidence type="ECO:0000313" key="3">
    <source>
        <dbReference type="EMBL" id="PWB69099.1"/>
    </source>
</evidence>
<feature type="domain" description="M23ase beta-sheet core" evidence="2">
    <location>
        <begin position="191"/>
        <end position="286"/>
    </location>
</feature>
<feature type="non-terminal residue" evidence="3">
    <location>
        <position position="1"/>
    </location>
</feature>
<dbReference type="Proteomes" id="UP000250918">
    <property type="component" value="Unassembled WGS sequence"/>
</dbReference>
<evidence type="ECO:0000313" key="4">
    <source>
        <dbReference type="Proteomes" id="UP000250918"/>
    </source>
</evidence>
<evidence type="ECO:0000256" key="1">
    <source>
        <dbReference type="SAM" id="Phobius"/>
    </source>
</evidence>
<proteinExistence type="predicted"/>
<organism evidence="3 4">
    <name type="scientific">candidate division GN15 bacterium</name>
    <dbReference type="NCBI Taxonomy" id="2072418"/>
    <lineage>
        <taxon>Bacteria</taxon>
        <taxon>candidate division GN15</taxon>
    </lineage>
</organism>
<dbReference type="GO" id="GO:0004222">
    <property type="term" value="F:metalloendopeptidase activity"/>
    <property type="evidence" value="ECO:0007669"/>
    <property type="project" value="TreeGrafter"/>
</dbReference>
<dbReference type="EMBL" id="PQAP01000179">
    <property type="protein sequence ID" value="PWB69099.1"/>
    <property type="molecule type" value="Genomic_DNA"/>
</dbReference>
<dbReference type="InterPro" id="IPR011055">
    <property type="entry name" value="Dup_hybrid_motif"/>
</dbReference>
<reference evidence="3 4" key="1">
    <citation type="journal article" date="2018" name="ISME J.">
        <title>A methanotrophic archaeon couples anaerobic oxidation of methane to Fe(III) reduction.</title>
        <authorList>
            <person name="Cai C."/>
            <person name="Leu A.O."/>
            <person name="Xie G.J."/>
            <person name="Guo J."/>
            <person name="Feng Y."/>
            <person name="Zhao J.X."/>
            <person name="Tyson G.W."/>
            <person name="Yuan Z."/>
            <person name="Hu S."/>
        </authorList>
    </citation>
    <scope>NUCLEOTIDE SEQUENCE [LARGE SCALE GENOMIC DNA]</scope>
    <source>
        <strain evidence="3">FeB_12</strain>
    </source>
</reference>
<evidence type="ECO:0000259" key="2">
    <source>
        <dbReference type="Pfam" id="PF01551"/>
    </source>
</evidence>
<comment type="caution">
    <text evidence="3">The sequence shown here is derived from an EMBL/GenBank/DDBJ whole genome shotgun (WGS) entry which is preliminary data.</text>
</comment>
<dbReference type="SUPFAM" id="SSF51261">
    <property type="entry name" value="Duplicated hybrid motif"/>
    <property type="match status" value="1"/>
</dbReference>
<keyword evidence="1" id="KW-1133">Transmembrane helix</keyword>
<dbReference type="FunFam" id="2.70.70.10:FF:000006">
    <property type="entry name" value="M23 family peptidase"/>
    <property type="match status" value="1"/>
</dbReference>
<dbReference type="Gene3D" id="2.70.70.10">
    <property type="entry name" value="Glucose Permease (Domain IIA)"/>
    <property type="match status" value="1"/>
</dbReference>
<sequence length="294" mass="32550">VWFALDHSGIFKQLHIRKAWFYSIPAVVVVLLFVTLFSMSALFGDRVNEDELARLRAENLSLQEKYDKLRATVTDVGNKFDELVQKELAIRSLFNLPEVSGEERQLGTGGPMSASMFSMSAVGRTAAVTEAELDRLVKLSQFETERYQEIEGALVGLKDKLAHTPSIWPTRGWAMRGFGMQNDPFTGYPEMHRGIDISNAIGTPVVATAIGRVIYAGYDPGGLGNLVAIDHGFGYVTRYGHMSKLLVKNGQAVTRGTVIGLMGSTGYSTGSHVHYEVYRNGRPLNPRDFMLNQQ</sequence>
<dbReference type="InterPro" id="IPR016047">
    <property type="entry name" value="M23ase_b-sheet_dom"/>
</dbReference>
<dbReference type="InterPro" id="IPR050570">
    <property type="entry name" value="Cell_wall_metabolism_enzyme"/>
</dbReference>
<keyword evidence="1" id="KW-0812">Transmembrane</keyword>
<name>A0A855WWC9_9BACT</name>